<evidence type="ECO:0000313" key="1">
    <source>
        <dbReference type="EMBL" id="QYA34091.1"/>
    </source>
</evidence>
<organism evidence="1">
    <name type="scientific">Macrococcus psychrotolerans</name>
    <dbReference type="NCBI Taxonomy" id="3039389"/>
    <lineage>
        <taxon>Bacteria</taxon>
        <taxon>Bacillati</taxon>
        <taxon>Bacillota</taxon>
        <taxon>Bacilli</taxon>
        <taxon>Bacillales</taxon>
        <taxon>Staphylococcaceae</taxon>
        <taxon>Macrococcus</taxon>
    </lineage>
</organism>
<dbReference type="AlphaFoldDB" id="A0AAT9P9K0"/>
<accession>A0AAT9P9K0</accession>
<geneLocation type="plasmid" evidence="1">
    <name>p19Msa1047_11</name>
</geneLocation>
<sequence>MKFNTTQKDLLKRGFTSALRRKNELLEEYKRKHPELYNEIIHDYLVWDGFPKDVKAEKVDYTVDISGDPEALVQILEIREIIQDEEQFKANIENDKFYIDNIIDVPMYIDMQVTIKTTVEEYMDKFPDGEYISYRLNNYYEEEEFVKFLEEKEDVKEWIKREAKQEGFPDDVDLEKLKYTLHPNVSGNQMHRVAEHIHQREVITEENPLYKFIPNELYSYIYNHALFDLRLELNQTPEEYSE</sequence>
<gene>
    <name evidence="1" type="ORF">KYI10_11880</name>
</gene>
<keyword evidence="1" id="KW-0614">Plasmid</keyword>
<reference evidence="1" key="1">
    <citation type="submission" date="2024-06" db="EMBL/GenBank/DDBJ databases">
        <title>Prevalence and characterization of methicillin-resistant Macrococcus spp. in food producing animals and meat in Switzerland in 2019.</title>
        <authorList>
            <person name="Keller J.E."/>
            <person name="Schwendener S."/>
            <person name="Neuenschwander J."/>
            <person name="Overesch G."/>
            <person name="Perreten V."/>
        </authorList>
    </citation>
    <scope>NUCLEOTIDE SEQUENCE</scope>
    <source>
        <strain evidence="1">19Msa1099</strain>
        <plasmid evidence="1">p19Msa1047_11</plasmid>
    </source>
</reference>
<proteinExistence type="predicted"/>
<protein>
    <submittedName>
        <fullName evidence="1">Uncharacterized protein</fullName>
    </submittedName>
</protein>
<dbReference type="EMBL" id="CP079956">
    <property type="protein sequence ID" value="QYA34091.1"/>
    <property type="molecule type" value="Genomic_DNA"/>
</dbReference>
<name>A0AAT9P9K0_9STAP</name>